<evidence type="ECO:0000259" key="2">
    <source>
        <dbReference type="Pfam" id="PF13372"/>
    </source>
</evidence>
<sequence>MKSFAFLLPVAVTAVYLPSGSALADTPRLQSMLGAPPNIAVSGSVRLRYETLTGQPRVNLPPADEQLALRTTLAIEYKAAPNIRIGAEMFDSRAWLGKPGSSVSANDVNTLEIVQGYVAVDLAPAQGTRLTLEAGRFVLNLGSRRLIAADDYRNTTNGYTGLRADLQASDGTAAILIYTLPQIRKPDDQASVLSNRHGLDQESFDLRLWGGLVWHPRTVVGAMAEASYFRLQERDSPSRATRDRNLHTVAARLIREPKAGKPDFEIEGAWQFGDVSETTRPGARKLDVDAWFIHADAGYMFPGPARLRVSVEYDYASGDGPGGTYGRFDTLFGMRRADFSPAGVLAAISRTNIESPGVRAEVAPGKGFDAFVTYHPLWLAEKTDSFATTGVRDASGKAGSFAGHQVEGRMRYWIVPGFLRGEINAFWLAKGPFLQLAPNAIRTGDTSYLSTAVLGSGPIDWLRVM</sequence>
<keyword evidence="1" id="KW-0732">Signal</keyword>
<accession>A0A562JXG3</accession>
<gene>
    <name evidence="3" type="ORF">IQ35_03949</name>
</gene>
<dbReference type="InterPro" id="IPR025388">
    <property type="entry name" value="Alginate_export_dom"/>
</dbReference>
<dbReference type="Pfam" id="PF13372">
    <property type="entry name" value="Alginate_exp"/>
    <property type="match status" value="1"/>
</dbReference>
<name>A0A562JXG3_SPHWJ</name>
<organism evidence="3 4">
    <name type="scientific">Sphingobium wenxiniae (strain DSM 21828 / CGMCC 1.7748 / JZ-1)</name>
    <dbReference type="NCBI Taxonomy" id="595605"/>
    <lineage>
        <taxon>Bacteria</taxon>
        <taxon>Pseudomonadati</taxon>
        <taxon>Pseudomonadota</taxon>
        <taxon>Alphaproteobacteria</taxon>
        <taxon>Sphingomonadales</taxon>
        <taxon>Sphingomonadaceae</taxon>
        <taxon>Sphingobium</taxon>
    </lineage>
</organism>
<comment type="caution">
    <text evidence="3">The sequence shown here is derived from an EMBL/GenBank/DDBJ whole genome shotgun (WGS) entry which is preliminary data.</text>
</comment>
<dbReference type="Gene3D" id="2.40.160.100">
    <property type="match status" value="1"/>
</dbReference>
<evidence type="ECO:0000313" key="3">
    <source>
        <dbReference type="EMBL" id="TWH87881.1"/>
    </source>
</evidence>
<keyword evidence="4" id="KW-1185">Reference proteome</keyword>
<dbReference type="AlphaFoldDB" id="A0A562JXG3"/>
<feature type="chain" id="PRO_5021959887" evidence="1">
    <location>
        <begin position="25"/>
        <end position="465"/>
    </location>
</feature>
<dbReference type="RefSeq" id="WP_242003422.1">
    <property type="nucleotide sequence ID" value="NZ_JACIIY010000052.1"/>
</dbReference>
<evidence type="ECO:0000313" key="4">
    <source>
        <dbReference type="Proteomes" id="UP000316624"/>
    </source>
</evidence>
<dbReference type="InterPro" id="IPR053728">
    <property type="entry name" value="Alginate_Permeability_Chnl"/>
</dbReference>
<dbReference type="EMBL" id="VLKK01000039">
    <property type="protein sequence ID" value="TWH87881.1"/>
    <property type="molecule type" value="Genomic_DNA"/>
</dbReference>
<dbReference type="Proteomes" id="UP000316624">
    <property type="component" value="Unassembled WGS sequence"/>
</dbReference>
<feature type="signal peptide" evidence="1">
    <location>
        <begin position="1"/>
        <end position="24"/>
    </location>
</feature>
<proteinExistence type="predicted"/>
<reference evidence="3 4" key="1">
    <citation type="journal article" date="2015" name="Stand. Genomic Sci.">
        <title>Genomic Encyclopedia of Bacterial and Archaeal Type Strains, Phase III: the genomes of soil and plant-associated and newly described type strains.</title>
        <authorList>
            <person name="Whitman W.B."/>
            <person name="Woyke T."/>
            <person name="Klenk H.P."/>
            <person name="Zhou Y."/>
            <person name="Lilburn T.G."/>
            <person name="Beck B.J."/>
            <person name="De Vos P."/>
            <person name="Vandamme P."/>
            <person name="Eisen J.A."/>
            <person name="Garrity G."/>
            <person name="Hugenholtz P."/>
            <person name="Kyrpides N.C."/>
        </authorList>
    </citation>
    <scope>NUCLEOTIDE SEQUENCE [LARGE SCALE GENOMIC DNA]</scope>
    <source>
        <strain evidence="3 4">CGMCC 1.7748</strain>
    </source>
</reference>
<feature type="domain" description="Alginate export" evidence="2">
    <location>
        <begin position="44"/>
        <end position="438"/>
    </location>
</feature>
<protein>
    <submittedName>
        <fullName evidence="3">Alginate export protein</fullName>
    </submittedName>
</protein>
<evidence type="ECO:0000256" key="1">
    <source>
        <dbReference type="SAM" id="SignalP"/>
    </source>
</evidence>